<dbReference type="InterPro" id="IPR003870">
    <property type="entry name" value="DUF222"/>
</dbReference>
<dbReference type="RefSeq" id="WP_116241699.1">
    <property type="nucleotide sequence ID" value="NZ_QUAB01000038.1"/>
</dbReference>
<organism evidence="2 3">
    <name type="scientific">Microbacterium bovistercoris</name>
    <dbReference type="NCBI Taxonomy" id="2293570"/>
    <lineage>
        <taxon>Bacteria</taxon>
        <taxon>Bacillati</taxon>
        <taxon>Actinomycetota</taxon>
        <taxon>Actinomycetes</taxon>
        <taxon>Micrococcales</taxon>
        <taxon>Microbacteriaceae</taxon>
        <taxon>Microbacterium</taxon>
    </lineage>
</organism>
<keyword evidence="2" id="KW-0378">Hydrolase</keyword>
<feature type="domain" description="HNH nuclease" evidence="1">
    <location>
        <begin position="382"/>
        <end position="434"/>
    </location>
</feature>
<dbReference type="OrthoDB" id="5177627at2"/>
<dbReference type="CDD" id="cd00085">
    <property type="entry name" value="HNHc"/>
    <property type="match status" value="1"/>
</dbReference>
<dbReference type="AlphaFoldDB" id="A0A371NUQ0"/>
<reference evidence="2 3" key="1">
    <citation type="submission" date="2018-08" db="EMBL/GenBank/DDBJ databases">
        <title>Isolation, diversity and antifungal activity of Actinobacteria from cow dung.</title>
        <authorList>
            <person name="Ling L."/>
        </authorList>
    </citation>
    <scope>NUCLEOTIDE SEQUENCE [LARGE SCALE GENOMIC DNA]</scope>
    <source>
        <strain evidence="2 3">NEAU-LLE</strain>
    </source>
</reference>
<dbReference type="Proteomes" id="UP000262172">
    <property type="component" value="Unassembled WGS sequence"/>
</dbReference>
<evidence type="ECO:0000259" key="1">
    <source>
        <dbReference type="SMART" id="SM00507"/>
    </source>
</evidence>
<accession>A0A371NUQ0</accession>
<dbReference type="Pfam" id="PF02720">
    <property type="entry name" value="DUF222"/>
    <property type="match status" value="1"/>
</dbReference>
<dbReference type="GO" id="GO:0004519">
    <property type="term" value="F:endonuclease activity"/>
    <property type="evidence" value="ECO:0007669"/>
    <property type="project" value="UniProtKB-KW"/>
</dbReference>
<proteinExistence type="predicted"/>
<dbReference type="EMBL" id="QUAB01000038">
    <property type="protein sequence ID" value="REJ06101.1"/>
    <property type="molecule type" value="Genomic_DNA"/>
</dbReference>
<keyword evidence="3" id="KW-1185">Reference proteome</keyword>
<gene>
    <name evidence="2" type="ORF">DY023_07370</name>
</gene>
<protein>
    <submittedName>
        <fullName evidence="2">HNH endonuclease</fullName>
    </submittedName>
</protein>
<keyword evidence="2" id="KW-0540">Nuclease</keyword>
<dbReference type="Gene3D" id="1.10.30.50">
    <property type="match status" value="1"/>
</dbReference>
<evidence type="ECO:0000313" key="2">
    <source>
        <dbReference type="EMBL" id="REJ06101.1"/>
    </source>
</evidence>
<evidence type="ECO:0000313" key="3">
    <source>
        <dbReference type="Proteomes" id="UP000262172"/>
    </source>
</evidence>
<keyword evidence="2" id="KW-0255">Endonuclease</keyword>
<name>A0A371NUQ0_9MICO</name>
<sequence length="481" mass="51392">MNSVVDRVEALEAELAGVLADVFEGEQIPDLPDAELMRLLDVAARLQRRVDGVLVEAAVQVRDRSEGLRDERLTTRHGCQRPVDLLSMVCRIDKAHAGRLVRAAGYAARARGITDGVFLPAKYDRLRDALLVGDVGLGGLLAGADPVEHARARISDEQRAAADRLVAAYATGVVLHPDTGVEIGRVPVPSPGEVAEFSRAVVAVLDPDGAEPDDEIASRNRGLRFGALRDGVYPVSGGLLPEVYAQWQRLNDALLSPRAGAGVCFDDAADPETNPNGGIDQGDDRTRAQRLHDALATILTVAARGGELPDLGGASPTLVVTVTAADYAAGTGFAHVDGADDGPVPIRVAAQTGCAGGIQRVLFDDRGRIASLGTSGRVFNALQRRAIVARDGGCVVPGCTIPATWCEIHHVQEHAQGGPTHTDNGVLLCWHHHRTLHLSHWQIRMRHGVPEIRGPAWWDSRRDWHPTGKARVRTLASRASP</sequence>
<dbReference type="SMART" id="SM00507">
    <property type="entry name" value="HNHc"/>
    <property type="match status" value="1"/>
</dbReference>
<comment type="caution">
    <text evidence="2">The sequence shown here is derived from an EMBL/GenBank/DDBJ whole genome shotgun (WGS) entry which is preliminary data.</text>
</comment>
<dbReference type="InterPro" id="IPR003615">
    <property type="entry name" value="HNH_nuc"/>
</dbReference>